<feature type="region of interest" description="Disordered" evidence="1">
    <location>
        <begin position="543"/>
        <end position="572"/>
    </location>
</feature>
<organism evidence="2 3">
    <name type="scientific">Pseudozyma flocculosa PF-1</name>
    <dbReference type="NCBI Taxonomy" id="1277687"/>
    <lineage>
        <taxon>Eukaryota</taxon>
        <taxon>Fungi</taxon>
        <taxon>Dikarya</taxon>
        <taxon>Basidiomycota</taxon>
        <taxon>Ustilaginomycotina</taxon>
        <taxon>Ustilaginomycetes</taxon>
        <taxon>Ustilaginales</taxon>
        <taxon>Ustilaginaceae</taxon>
        <taxon>Pseudozyma</taxon>
    </lineage>
</organism>
<dbReference type="HOGENOM" id="CLU_453505_0_0_1"/>
<dbReference type="OrthoDB" id="2585251at2759"/>
<reference evidence="2 3" key="1">
    <citation type="journal article" date="2013" name="Plant Cell">
        <title>The transition from a phytopathogenic smut ancestor to an anamorphic biocontrol agent deciphered by comparative whole-genome analysis.</title>
        <authorList>
            <person name="Lefebvre F."/>
            <person name="Joly D.L."/>
            <person name="Labbe C."/>
            <person name="Teichmann B."/>
            <person name="Linning R."/>
            <person name="Belzile F."/>
            <person name="Bakkeren G."/>
            <person name="Belanger R.R."/>
        </authorList>
    </citation>
    <scope>NUCLEOTIDE SEQUENCE [LARGE SCALE GENOMIC DNA]</scope>
    <source>
        <strain evidence="2 3">PF-1</strain>
    </source>
</reference>
<feature type="region of interest" description="Disordered" evidence="1">
    <location>
        <begin position="1"/>
        <end position="36"/>
    </location>
</feature>
<evidence type="ECO:0000313" key="3">
    <source>
        <dbReference type="Proteomes" id="UP000053664"/>
    </source>
</evidence>
<evidence type="ECO:0000313" key="2">
    <source>
        <dbReference type="EMBL" id="EPQ27798.1"/>
    </source>
</evidence>
<dbReference type="EMBL" id="KE361637">
    <property type="protein sequence ID" value="EPQ27798.1"/>
    <property type="molecule type" value="Genomic_DNA"/>
</dbReference>
<accession>A0A061H573</accession>
<sequence>MLSATPIHPARAALRSKLRPPGSAASHRHISHRSNIAAGLTRRTATSCASPQSYHVLSKAAARVYARSASNGARAQAAKLGGNGLGSWRSFFARFAASLRSASIPRGGARYTALYTSLIRQSLQRAVLPRLGSLRLAIDAGVARQLAKNVSPIFRGAVQAFTGLQVRAGQISGAGAAQSVSHRLNLSRQPVISFARGSVRPGTGFGPRAPLVPRSPTYGAGLQTARNFSSGGRVFDNLIVNAPLAVRLAGNELDEKRKMAKASPARGPRRTAAAITHKQREAQAMDLGRRLAAQVASGGAAAAAAPCKSLKKGKGKQSDQPAQSDAVVIPHSTEATASAVVLPSIEDELPSVPASYASSVMTDEADYSEQMLSYFEIPPWEAHTRLTIRRAEPIATMLGGRPPQPARPGRALFDDRFVEDAQLGIEFEERRWLKIQAILRALYEHDPHRHLSITEDGDLYIVLVRGLRADDAEQLIRRRVGFELDFVDFEELAMPDGLDLSTSLVGGDRAGSMLIDRDGREAPASSDVHGDADLSLLDGGSIALPPSGSADESPVSLTMTLPSSSSAASSSSLLLSDTWGEGGTSADDEAGFLYDSREFVQH</sequence>
<evidence type="ECO:0000256" key="1">
    <source>
        <dbReference type="SAM" id="MobiDB-lite"/>
    </source>
</evidence>
<name>A0A061H573_9BASI</name>
<dbReference type="AlphaFoldDB" id="A0A061H573"/>
<protein>
    <submittedName>
        <fullName evidence="2">Uncharacterized protein</fullName>
    </submittedName>
</protein>
<dbReference type="RefSeq" id="XP_007880260.1">
    <property type="nucleotide sequence ID" value="XM_007882069.1"/>
</dbReference>
<proteinExistence type="predicted"/>
<gene>
    <name evidence="2" type="ORF">PFL1_04543</name>
</gene>
<dbReference type="GeneID" id="19318644"/>
<dbReference type="KEGG" id="pfp:PFL1_04543"/>
<dbReference type="eggNOG" id="ENOG502RDVF">
    <property type="taxonomic scope" value="Eukaryota"/>
</dbReference>
<feature type="compositionally biased region" description="Low complexity" evidence="1">
    <location>
        <begin position="553"/>
        <end position="572"/>
    </location>
</feature>
<dbReference type="Proteomes" id="UP000053664">
    <property type="component" value="Unassembled WGS sequence"/>
</dbReference>